<dbReference type="PANTHER" id="PTHR30283:SF4">
    <property type="entry name" value="PEROXIDE STRESS RESISTANCE PROTEIN YAAA"/>
    <property type="match status" value="1"/>
</dbReference>
<keyword evidence="2" id="KW-1185">Reference proteome</keyword>
<sequence>LLIILSPAKTLCLDPEKTTDRNSHLIKWTKPLEELKSERKKLGKLLKTSKKITETAFEYWKEIPDDAVTVTKSPSTCTSKPCIFMFNGAAYSGLDINNLVFGVDILNYLQQHLRIVDPLYGWLRPMDEMFPYRLEMATKNVFSGDNAKLKLEQYWKPAIQSCIQNCERNINDNNDDGSDHYCRPIVIVNLASDEYSAAVDSENGKLIIIKIVFKHGGRVIAVHAKRARGLMVRYMASNRIENIEHLKEFKLEGYTF</sequence>
<dbReference type="InParanoid" id="A0A1E7FBG7"/>
<feature type="non-terminal residue" evidence="1">
    <location>
        <position position="1"/>
    </location>
</feature>
<feature type="non-terminal residue" evidence="1">
    <location>
        <position position="256"/>
    </location>
</feature>
<dbReference type="EMBL" id="KV784359">
    <property type="protein sequence ID" value="OEU15153.1"/>
    <property type="molecule type" value="Genomic_DNA"/>
</dbReference>
<reference evidence="1 2" key="1">
    <citation type="submission" date="2016-09" db="EMBL/GenBank/DDBJ databases">
        <title>Extensive genetic diversity and differential bi-allelic expression allows diatom success in the polar Southern Ocean.</title>
        <authorList>
            <consortium name="DOE Joint Genome Institute"/>
            <person name="Mock T."/>
            <person name="Otillar R.P."/>
            <person name="Strauss J."/>
            <person name="Dupont C."/>
            <person name="Frickenhaus S."/>
            <person name="Maumus F."/>
            <person name="Mcmullan M."/>
            <person name="Sanges R."/>
            <person name="Schmutz J."/>
            <person name="Toseland A."/>
            <person name="Valas R."/>
            <person name="Veluchamy A."/>
            <person name="Ward B.J."/>
            <person name="Allen A."/>
            <person name="Barry K."/>
            <person name="Falciatore A."/>
            <person name="Ferrante M."/>
            <person name="Fortunato A.E."/>
            <person name="Gloeckner G."/>
            <person name="Gruber A."/>
            <person name="Hipkin R."/>
            <person name="Janech M."/>
            <person name="Kroth P."/>
            <person name="Leese F."/>
            <person name="Lindquist E."/>
            <person name="Lyon B.R."/>
            <person name="Martin J."/>
            <person name="Mayer C."/>
            <person name="Parker M."/>
            <person name="Quesneville H."/>
            <person name="Raymond J."/>
            <person name="Uhlig C."/>
            <person name="Valentin K.U."/>
            <person name="Worden A.Z."/>
            <person name="Armbrust E.V."/>
            <person name="Bowler C."/>
            <person name="Green B."/>
            <person name="Moulton V."/>
            <person name="Van Oosterhout C."/>
            <person name="Grigoriev I."/>
        </authorList>
    </citation>
    <scope>NUCLEOTIDE SEQUENCE [LARGE SCALE GENOMIC DNA]</scope>
    <source>
        <strain evidence="1 2">CCMP1102</strain>
    </source>
</reference>
<dbReference type="Pfam" id="PF03883">
    <property type="entry name" value="H2O2_YaaD"/>
    <property type="match status" value="1"/>
</dbReference>
<gene>
    <name evidence="1" type="ORF">FRACYDRAFT_151777</name>
</gene>
<dbReference type="GO" id="GO:0005829">
    <property type="term" value="C:cytosol"/>
    <property type="evidence" value="ECO:0007669"/>
    <property type="project" value="TreeGrafter"/>
</dbReference>
<dbReference type="AlphaFoldDB" id="A0A1E7FBG7"/>
<dbReference type="Proteomes" id="UP000095751">
    <property type="component" value="Unassembled WGS sequence"/>
</dbReference>
<organism evidence="1 2">
    <name type="scientific">Fragilariopsis cylindrus CCMP1102</name>
    <dbReference type="NCBI Taxonomy" id="635003"/>
    <lineage>
        <taxon>Eukaryota</taxon>
        <taxon>Sar</taxon>
        <taxon>Stramenopiles</taxon>
        <taxon>Ochrophyta</taxon>
        <taxon>Bacillariophyta</taxon>
        <taxon>Bacillariophyceae</taxon>
        <taxon>Bacillariophycidae</taxon>
        <taxon>Bacillariales</taxon>
        <taxon>Bacillariaceae</taxon>
        <taxon>Fragilariopsis</taxon>
    </lineage>
</organism>
<dbReference type="GO" id="GO:0033194">
    <property type="term" value="P:response to hydroperoxide"/>
    <property type="evidence" value="ECO:0007669"/>
    <property type="project" value="TreeGrafter"/>
</dbReference>
<dbReference type="PANTHER" id="PTHR30283">
    <property type="entry name" value="PEROXIDE STRESS RESPONSE PROTEIN YAAA"/>
    <property type="match status" value="1"/>
</dbReference>
<dbReference type="KEGG" id="fcy:FRACYDRAFT_151777"/>
<evidence type="ECO:0000313" key="2">
    <source>
        <dbReference type="Proteomes" id="UP000095751"/>
    </source>
</evidence>
<dbReference type="InterPro" id="IPR005583">
    <property type="entry name" value="YaaA"/>
</dbReference>
<proteinExistence type="predicted"/>
<evidence type="ECO:0000313" key="1">
    <source>
        <dbReference type="EMBL" id="OEU15153.1"/>
    </source>
</evidence>
<protein>
    <submittedName>
        <fullName evidence="1">DUF328-domain-containing protein</fullName>
    </submittedName>
</protein>
<accession>A0A1E7FBG7</accession>
<dbReference type="OrthoDB" id="10267106at2759"/>
<name>A0A1E7FBG7_9STRA</name>